<dbReference type="SUPFAM" id="SSF52402">
    <property type="entry name" value="Adenine nucleotide alpha hydrolases-like"/>
    <property type="match status" value="1"/>
</dbReference>
<comment type="similarity">
    <text evidence="1">Belongs to the universal stress protein A family.</text>
</comment>
<feature type="compositionally biased region" description="Basic and acidic residues" evidence="2">
    <location>
        <begin position="143"/>
        <end position="152"/>
    </location>
</feature>
<keyword evidence="5" id="KW-1185">Reference proteome</keyword>
<comment type="caution">
    <text evidence="4">The sequence shown here is derived from an EMBL/GenBank/DDBJ whole genome shotgun (WGS) entry which is preliminary data.</text>
</comment>
<dbReference type="PANTHER" id="PTHR31964">
    <property type="entry name" value="ADENINE NUCLEOTIDE ALPHA HYDROLASES-LIKE SUPERFAMILY PROTEIN"/>
    <property type="match status" value="1"/>
</dbReference>
<dbReference type="RefSeq" id="WP_336404308.1">
    <property type="nucleotide sequence ID" value="NZ_JBAPLU010000009.1"/>
</dbReference>
<dbReference type="InterPro" id="IPR014729">
    <property type="entry name" value="Rossmann-like_a/b/a_fold"/>
</dbReference>
<feature type="region of interest" description="Disordered" evidence="2">
    <location>
        <begin position="143"/>
        <end position="169"/>
    </location>
</feature>
<protein>
    <submittedName>
        <fullName evidence="4">Universal stress protein</fullName>
    </submittedName>
</protein>
<reference evidence="4 5" key="1">
    <citation type="submission" date="2024-03" db="EMBL/GenBank/DDBJ databases">
        <title>Draft genome sequence of Klenkia sp. LSe6-5.</title>
        <authorList>
            <person name="Duangmal K."/>
            <person name="Chantavorakit T."/>
        </authorList>
    </citation>
    <scope>NUCLEOTIDE SEQUENCE [LARGE SCALE GENOMIC DNA]</scope>
    <source>
        <strain evidence="4 5">LSe6-5</strain>
    </source>
</reference>
<gene>
    <name evidence="4" type="ORF">TEK04_10595</name>
</gene>
<organism evidence="4 5">
    <name type="scientific">Klenkia sesuvii</name>
    <dbReference type="NCBI Taxonomy" id="3103137"/>
    <lineage>
        <taxon>Bacteria</taxon>
        <taxon>Bacillati</taxon>
        <taxon>Actinomycetota</taxon>
        <taxon>Actinomycetes</taxon>
        <taxon>Geodermatophilales</taxon>
        <taxon>Geodermatophilaceae</taxon>
        <taxon>Klenkia</taxon>
    </lineage>
</organism>
<accession>A0ABU8DTK3</accession>
<evidence type="ECO:0000259" key="3">
    <source>
        <dbReference type="Pfam" id="PF00582"/>
    </source>
</evidence>
<name>A0ABU8DTK3_9ACTN</name>
<dbReference type="Proteomes" id="UP001361570">
    <property type="component" value="Unassembled WGS sequence"/>
</dbReference>
<evidence type="ECO:0000256" key="1">
    <source>
        <dbReference type="ARBA" id="ARBA00008791"/>
    </source>
</evidence>
<dbReference type="Pfam" id="PF00582">
    <property type="entry name" value="Usp"/>
    <property type="match status" value="1"/>
</dbReference>
<dbReference type="PANTHER" id="PTHR31964:SF113">
    <property type="entry name" value="USPA DOMAIN-CONTAINING PROTEIN"/>
    <property type="match status" value="1"/>
</dbReference>
<dbReference type="InterPro" id="IPR006015">
    <property type="entry name" value="Universal_stress_UspA"/>
</dbReference>
<evidence type="ECO:0000313" key="4">
    <source>
        <dbReference type="EMBL" id="MEI4272172.1"/>
    </source>
</evidence>
<feature type="domain" description="UspA" evidence="3">
    <location>
        <begin position="8"/>
        <end position="140"/>
    </location>
</feature>
<sequence>MSDQPVPKIVVAVDGSAPSREALRWGVRQAHLVGGVVQAVTAWTYPDLYGWGAVGAPDWAANAREQQDAAVSAALDPADATAVVRQVLEGLTARVLLDAAAGADLLVVGSRGHGAFAGMVLGSVSLHLVTHAPCPVVVVRAADEHRSEHDRGAGATTSHAAPEHASAQA</sequence>
<dbReference type="PRINTS" id="PR01438">
    <property type="entry name" value="UNVRSLSTRESS"/>
</dbReference>
<proteinExistence type="inferred from homology"/>
<dbReference type="CDD" id="cd23659">
    <property type="entry name" value="USP_At3g01520-like"/>
    <property type="match status" value="1"/>
</dbReference>
<evidence type="ECO:0000313" key="5">
    <source>
        <dbReference type="Proteomes" id="UP001361570"/>
    </source>
</evidence>
<dbReference type="InterPro" id="IPR006016">
    <property type="entry name" value="UspA"/>
</dbReference>
<dbReference type="EMBL" id="JBAPLU010000009">
    <property type="protein sequence ID" value="MEI4272172.1"/>
    <property type="molecule type" value="Genomic_DNA"/>
</dbReference>
<evidence type="ECO:0000256" key="2">
    <source>
        <dbReference type="SAM" id="MobiDB-lite"/>
    </source>
</evidence>
<dbReference type="Gene3D" id="3.40.50.620">
    <property type="entry name" value="HUPs"/>
    <property type="match status" value="1"/>
</dbReference>